<dbReference type="GO" id="GO:0006508">
    <property type="term" value="P:proteolysis"/>
    <property type="evidence" value="ECO:0007669"/>
    <property type="project" value="UniProtKB-KW"/>
</dbReference>
<keyword evidence="1" id="KW-0645">Protease</keyword>
<dbReference type="Pfam" id="PF00082">
    <property type="entry name" value="Peptidase_S8"/>
    <property type="match status" value="1"/>
</dbReference>
<protein>
    <recommendedName>
        <fullName evidence="6">Peptidase S8/S53 domain-containing protein</fullName>
    </recommendedName>
</protein>
<gene>
    <name evidence="7" type="ORF">ACJMK2_040242</name>
</gene>
<dbReference type="InterPro" id="IPR023827">
    <property type="entry name" value="Peptidase_S8_Asp-AS"/>
</dbReference>
<reference evidence="7 8" key="1">
    <citation type="submission" date="2024-11" db="EMBL/GenBank/DDBJ databases">
        <title>Chromosome-level genome assembly of the freshwater bivalve Anodonta woodiana.</title>
        <authorList>
            <person name="Chen X."/>
        </authorList>
    </citation>
    <scope>NUCLEOTIDE SEQUENCE [LARGE SCALE GENOMIC DNA]</scope>
    <source>
        <strain evidence="7">MN2024</strain>
        <tissue evidence="7">Gills</tissue>
    </source>
</reference>
<dbReference type="SUPFAM" id="SSF52743">
    <property type="entry name" value="Subtilisin-like"/>
    <property type="match status" value="1"/>
</dbReference>
<evidence type="ECO:0000259" key="6">
    <source>
        <dbReference type="Pfam" id="PF00082"/>
    </source>
</evidence>
<proteinExistence type="inferred from homology"/>
<sequence>MTNVPGFYSAEDLYVTLNTTEETLENGTLVKETGGYGNTGNVKFAKVKSRSKAKLKNIEGVELVEEQIYEERVTKSRDAYWAVMWTVNGAVVPSMKVLEAWNLGYSGRGIYIAVVDTGIDIYHEDLRVNMLSSYHYDYVSDDADPSPVEGETHGTNCAGLVGAEKDNNICIAGIAYNANLVGIRLINDVGTTDLMEGNALSHRQSIIDIYTNSWGSEDGHGFSSIRTLTSAAIEKGIRTGRNGKGTIYVFSAGNGGLDDNCNGDAFTRSRYIITISSISSNGFSANYAEVCTPVLAVAYGGGGGTNKYLHCSDAGHIQFLSRKLLLLNPKTNQIPSAMAA</sequence>
<comment type="caution">
    <text evidence="7">The sequence shown here is derived from an EMBL/GenBank/DDBJ whole genome shotgun (WGS) entry which is preliminary data.</text>
</comment>
<dbReference type="PROSITE" id="PS00137">
    <property type="entry name" value="SUBTILASE_HIS"/>
    <property type="match status" value="1"/>
</dbReference>
<dbReference type="PROSITE" id="PS51892">
    <property type="entry name" value="SUBTILASE"/>
    <property type="match status" value="1"/>
</dbReference>
<keyword evidence="2" id="KW-0378">Hydrolase</keyword>
<dbReference type="CDD" id="cd04059">
    <property type="entry name" value="Peptidases_S8_Protein_convertases_Kexins_Furin-like"/>
    <property type="match status" value="1"/>
</dbReference>
<dbReference type="InterPro" id="IPR015500">
    <property type="entry name" value="Peptidase_S8_subtilisin-rel"/>
</dbReference>
<evidence type="ECO:0000256" key="5">
    <source>
        <dbReference type="PROSITE-ProRule" id="PRU01240"/>
    </source>
</evidence>
<evidence type="ECO:0000313" key="8">
    <source>
        <dbReference type="Proteomes" id="UP001634394"/>
    </source>
</evidence>
<organism evidence="7 8">
    <name type="scientific">Sinanodonta woodiana</name>
    <name type="common">Chinese pond mussel</name>
    <name type="synonym">Anodonta woodiana</name>
    <dbReference type="NCBI Taxonomy" id="1069815"/>
    <lineage>
        <taxon>Eukaryota</taxon>
        <taxon>Metazoa</taxon>
        <taxon>Spiralia</taxon>
        <taxon>Lophotrochozoa</taxon>
        <taxon>Mollusca</taxon>
        <taxon>Bivalvia</taxon>
        <taxon>Autobranchia</taxon>
        <taxon>Heteroconchia</taxon>
        <taxon>Palaeoheterodonta</taxon>
        <taxon>Unionida</taxon>
        <taxon>Unionoidea</taxon>
        <taxon>Unionidae</taxon>
        <taxon>Unioninae</taxon>
        <taxon>Sinanodonta</taxon>
    </lineage>
</organism>
<dbReference type="GO" id="GO:0008236">
    <property type="term" value="F:serine-type peptidase activity"/>
    <property type="evidence" value="ECO:0007669"/>
    <property type="project" value="UniProtKB-KW"/>
</dbReference>
<dbReference type="AlphaFoldDB" id="A0ABD3WEF0"/>
<keyword evidence="8" id="KW-1185">Reference proteome</keyword>
<dbReference type="PROSITE" id="PS00136">
    <property type="entry name" value="SUBTILASE_ASP"/>
    <property type="match status" value="1"/>
</dbReference>
<keyword evidence="3" id="KW-0720">Serine protease</keyword>
<name>A0ABD3WEF0_SINWO</name>
<dbReference type="InterPro" id="IPR034182">
    <property type="entry name" value="Kexin/furin"/>
</dbReference>
<dbReference type="InterPro" id="IPR036852">
    <property type="entry name" value="Peptidase_S8/S53_dom_sf"/>
</dbReference>
<dbReference type="EMBL" id="JBJQND010000007">
    <property type="protein sequence ID" value="KAL3872309.1"/>
    <property type="molecule type" value="Genomic_DNA"/>
</dbReference>
<dbReference type="Proteomes" id="UP001634394">
    <property type="component" value="Unassembled WGS sequence"/>
</dbReference>
<comment type="similarity">
    <text evidence="5">Belongs to the peptidase S8 family.</text>
</comment>
<feature type="domain" description="Peptidase S8/S53" evidence="6">
    <location>
        <begin position="107"/>
        <end position="294"/>
    </location>
</feature>
<accession>A0ABD3WEF0</accession>
<dbReference type="PANTHER" id="PTHR42884:SF23">
    <property type="entry name" value="FURIN-LIKE PROTEASE 2"/>
    <property type="match status" value="1"/>
</dbReference>
<keyword evidence="4" id="KW-1015">Disulfide bond</keyword>
<comment type="caution">
    <text evidence="5">Lacks conserved residue(s) required for the propagation of feature annotation.</text>
</comment>
<evidence type="ECO:0000256" key="1">
    <source>
        <dbReference type="ARBA" id="ARBA00022670"/>
    </source>
</evidence>
<dbReference type="InterPro" id="IPR000209">
    <property type="entry name" value="Peptidase_S8/S53_dom"/>
</dbReference>
<dbReference type="PANTHER" id="PTHR42884">
    <property type="entry name" value="PROPROTEIN CONVERTASE SUBTILISIN/KEXIN-RELATED"/>
    <property type="match status" value="1"/>
</dbReference>
<dbReference type="PRINTS" id="PR00723">
    <property type="entry name" value="SUBTILISIN"/>
</dbReference>
<dbReference type="Gene3D" id="3.40.50.200">
    <property type="entry name" value="Peptidase S8/S53 domain"/>
    <property type="match status" value="1"/>
</dbReference>
<evidence type="ECO:0000256" key="3">
    <source>
        <dbReference type="ARBA" id="ARBA00022825"/>
    </source>
</evidence>
<evidence type="ECO:0000256" key="4">
    <source>
        <dbReference type="ARBA" id="ARBA00023157"/>
    </source>
</evidence>
<evidence type="ECO:0000313" key="7">
    <source>
        <dbReference type="EMBL" id="KAL3872309.1"/>
    </source>
</evidence>
<dbReference type="InterPro" id="IPR022398">
    <property type="entry name" value="Peptidase_S8_His-AS"/>
</dbReference>
<evidence type="ECO:0000256" key="2">
    <source>
        <dbReference type="ARBA" id="ARBA00022801"/>
    </source>
</evidence>